<accession>E6MVV7</accession>
<dbReference type="EMBL" id="AEQZ01000013">
    <property type="protein sequence ID" value="EFV64282.1"/>
    <property type="molecule type" value="Genomic_DNA"/>
</dbReference>
<proteinExistence type="predicted"/>
<sequence>MPVPGVFKGSAVRRFPAARLQTASLVRPLDKACAWGDNGVLLF</sequence>
<gene>
    <name evidence="1" type="ORF">NMH_0795</name>
</gene>
<dbReference type="Proteomes" id="UP000032707">
    <property type="component" value="Unassembled WGS sequence"/>
</dbReference>
<evidence type="ECO:0000313" key="1">
    <source>
        <dbReference type="EMBL" id="EFV64282.1"/>
    </source>
</evidence>
<protein>
    <submittedName>
        <fullName evidence="1">Uncharacterized protein</fullName>
    </submittedName>
</protein>
<organism evidence="1 2">
    <name type="scientific">Neisseria meningitidis serogroup B / serotype 15 (strain H44/76)</name>
    <dbReference type="NCBI Taxonomy" id="909420"/>
    <lineage>
        <taxon>Bacteria</taxon>
        <taxon>Pseudomonadati</taxon>
        <taxon>Pseudomonadota</taxon>
        <taxon>Betaproteobacteria</taxon>
        <taxon>Neisseriales</taxon>
        <taxon>Neisseriaceae</taxon>
        <taxon>Neisseria</taxon>
    </lineage>
</organism>
<evidence type="ECO:0000313" key="2">
    <source>
        <dbReference type="Proteomes" id="UP000032707"/>
    </source>
</evidence>
<name>E6MVV7_NEIMH</name>
<reference evidence="1 2" key="1">
    <citation type="journal article" date="2011" name="J. Bacteriol.">
        <title>Genome sequence of Neisseria meningitidis serogroup B strain H44/76.</title>
        <authorList>
            <person name="Piet J.R."/>
            <person name="Huis In 't Veld R.A."/>
            <person name="van Schaik B.D."/>
            <person name="van Kampen A.H."/>
            <person name="Baas F."/>
            <person name="van de Beek D."/>
            <person name="Pannekoek Y."/>
            <person name="van der Ende A."/>
        </authorList>
    </citation>
    <scope>NUCLEOTIDE SEQUENCE [LARGE SCALE GENOMIC DNA]</scope>
    <source>
        <strain evidence="1 2">H44/76</strain>
    </source>
</reference>
<dbReference type="AlphaFoldDB" id="E6MVV7"/>
<comment type="caution">
    <text evidence="1">The sequence shown here is derived from an EMBL/GenBank/DDBJ whole genome shotgun (WGS) entry which is preliminary data.</text>
</comment>
<dbReference type="PATRIC" id="fig|909420.4.peg.790"/>